<evidence type="ECO:0000313" key="2">
    <source>
        <dbReference type="Proteomes" id="UP000188268"/>
    </source>
</evidence>
<keyword evidence="2" id="KW-1185">Reference proteome</keyword>
<dbReference type="Proteomes" id="UP000188268">
    <property type="component" value="Unassembled WGS sequence"/>
</dbReference>
<gene>
    <name evidence="1" type="ORF">CCACVL1_05276</name>
</gene>
<dbReference type="EMBL" id="AWWV01007593">
    <property type="protein sequence ID" value="OMO95742.1"/>
    <property type="molecule type" value="Genomic_DNA"/>
</dbReference>
<sequence>MASHECLYFVHGWKFSLKVAVGINNKPAVAVDNKEKEKGISECYNTKGCS</sequence>
<comment type="caution">
    <text evidence="1">The sequence shown here is derived from an EMBL/GenBank/DDBJ whole genome shotgun (WGS) entry which is preliminary data.</text>
</comment>
<reference evidence="1 2" key="1">
    <citation type="submission" date="2013-09" db="EMBL/GenBank/DDBJ databases">
        <title>Corchorus capsularis genome sequencing.</title>
        <authorList>
            <person name="Alam M."/>
            <person name="Haque M.S."/>
            <person name="Islam M.S."/>
            <person name="Emdad E.M."/>
            <person name="Islam M.M."/>
            <person name="Ahmed B."/>
            <person name="Halim A."/>
            <person name="Hossen Q.M.M."/>
            <person name="Hossain M.Z."/>
            <person name="Ahmed R."/>
            <person name="Khan M.M."/>
            <person name="Islam R."/>
            <person name="Rashid M.M."/>
            <person name="Khan S.A."/>
            <person name="Rahman M.S."/>
            <person name="Alam M."/>
        </authorList>
    </citation>
    <scope>NUCLEOTIDE SEQUENCE [LARGE SCALE GENOMIC DNA]</scope>
    <source>
        <strain evidence="2">cv. CVL-1</strain>
        <tissue evidence="1">Whole seedling</tissue>
    </source>
</reference>
<protein>
    <submittedName>
        <fullName evidence="1">Uncharacterized protein</fullName>
    </submittedName>
</protein>
<dbReference type="AlphaFoldDB" id="A0A1R3JLK8"/>
<proteinExistence type="predicted"/>
<dbReference type="Gramene" id="OMO95742">
    <property type="protein sequence ID" value="OMO95742"/>
    <property type="gene ID" value="CCACVL1_05276"/>
</dbReference>
<organism evidence="1 2">
    <name type="scientific">Corchorus capsularis</name>
    <name type="common">Jute</name>
    <dbReference type="NCBI Taxonomy" id="210143"/>
    <lineage>
        <taxon>Eukaryota</taxon>
        <taxon>Viridiplantae</taxon>
        <taxon>Streptophyta</taxon>
        <taxon>Embryophyta</taxon>
        <taxon>Tracheophyta</taxon>
        <taxon>Spermatophyta</taxon>
        <taxon>Magnoliopsida</taxon>
        <taxon>eudicotyledons</taxon>
        <taxon>Gunneridae</taxon>
        <taxon>Pentapetalae</taxon>
        <taxon>rosids</taxon>
        <taxon>malvids</taxon>
        <taxon>Malvales</taxon>
        <taxon>Malvaceae</taxon>
        <taxon>Grewioideae</taxon>
        <taxon>Apeibeae</taxon>
        <taxon>Corchorus</taxon>
    </lineage>
</organism>
<evidence type="ECO:0000313" key="1">
    <source>
        <dbReference type="EMBL" id="OMO95742.1"/>
    </source>
</evidence>
<name>A0A1R3JLK8_COCAP</name>
<accession>A0A1R3JLK8</accession>